<evidence type="ECO:0000313" key="5">
    <source>
        <dbReference type="Proteomes" id="UP000242015"/>
    </source>
</evidence>
<keyword evidence="2" id="KW-1133">Transmembrane helix</keyword>
<evidence type="ECO:0000256" key="1">
    <source>
        <dbReference type="SAM" id="MobiDB-lite"/>
    </source>
</evidence>
<comment type="caution">
    <text evidence="4">The sequence shown here is derived from an EMBL/GenBank/DDBJ whole genome shotgun (WGS) entry which is preliminary data.</text>
</comment>
<dbReference type="SUPFAM" id="SSF101898">
    <property type="entry name" value="NHL repeat"/>
    <property type="match status" value="1"/>
</dbReference>
<evidence type="ECO:0000259" key="3">
    <source>
        <dbReference type="Pfam" id="PF18998"/>
    </source>
</evidence>
<keyword evidence="2" id="KW-0812">Transmembrane</keyword>
<organism evidence="4 5">
    <name type="scientific">Candidatus Marsarchaeota G2 archaeon BE_D</name>
    <dbReference type="NCBI Taxonomy" id="1978158"/>
    <lineage>
        <taxon>Archaea</taxon>
        <taxon>Candidatus Marsarchaeota</taxon>
        <taxon>Candidatus Marsarchaeota group 2</taxon>
    </lineage>
</organism>
<keyword evidence="2" id="KW-0472">Membrane</keyword>
<dbReference type="Proteomes" id="UP000242015">
    <property type="component" value="Unassembled WGS sequence"/>
</dbReference>
<feature type="region of interest" description="Disordered" evidence="1">
    <location>
        <begin position="2351"/>
        <end position="2404"/>
    </location>
</feature>
<gene>
    <name evidence="4" type="ORF">B9Q04_05125</name>
</gene>
<accession>A0A2R6CCB0</accession>
<dbReference type="InterPro" id="IPR008969">
    <property type="entry name" value="CarboxyPept-like_regulatory"/>
</dbReference>
<dbReference type="InterPro" id="IPR044060">
    <property type="entry name" value="Bacterial_rp_domain"/>
</dbReference>
<feature type="domain" description="Bacterial repeat" evidence="3">
    <location>
        <begin position="2273"/>
        <end position="2346"/>
    </location>
</feature>
<dbReference type="EMBL" id="NEXF01000080">
    <property type="protein sequence ID" value="PSO08519.1"/>
    <property type="molecule type" value="Genomic_DNA"/>
</dbReference>
<proteinExistence type="predicted"/>
<protein>
    <recommendedName>
        <fullName evidence="3">Bacterial repeat domain-containing protein</fullName>
    </recommendedName>
</protein>
<evidence type="ECO:0000256" key="2">
    <source>
        <dbReference type="SAM" id="Phobius"/>
    </source>
</evidence>
<dbReference type="Pfam" id="PF18998">
    <property type="entry name" value="Flg_new_2"/>
    <property type="match status" value="1"/>
</dbReference>
<feature type="transmembrane region" description="Helical" evidence="2">
    <location>
        <begin position="2408"/>
        <end position="2429"/>
    </location>
</feature>
<dbReference type="SUPFAM" id="SSF49464">
    <property type="entry name" value="Carboxypeptidase regulatory domain-like"/>
    <property type="match status" value="1"/>
</dbReference>
<evidence type="ECO:0000313" key="4">
    <source>
        <dbReference type="EMBL" id="PSO08519.1"/>
    </source>
</evidence>
<name>A0A2R6CCB0_9ARCH</name>
<sequence length="2433" mass="260363">MLYNPFDQSVYVILTNGFVLQIKGGSIIRYFELPFNPGFAGIDPKKDSLIIGGQSTVYEPSWSGILLDLSDVNLITGDVEWIRVNLTYNIVNYNSLYIDDVRNVFYLSFSGQYEYVGVTNVVMFNESTAGLLSNVSLNGYFPAVTGNPSTGDVYTVGCAGSDFLNANWSIILLNKTGIADQVNFGRVRYVGYPLGVASCETTAIFDNRVMVALPYVHDVYEFNPNLGSYSVVYTPDYPVYMTSDPSTGNVYVEVGLEGIIVLNQAGSPGLFIYMSGAPSALAYDQATGDIYAGDGYRSVIWVVNSSNQSLERIVNLNLTMMGTIKLVLDKTDKTLYAMLSNYTLTSINANLTTELVALNLTDLRIEWIKTIPIPSYPEDFLVNSNVLYALTSIPYYSLINNYNNVSRYDHSLLWVVDARTGSILKSITLNGIYDDLYQPQVAQLLAIDPQTGELYVGLNTIFYKYSLTDYNMTIYSIDPNNYTVNVVQVISNTYLDGLVFNNMTKQLVVDAASGNYTYSCAVYTHFVYVVNPQTRAYLRVSPFNPGVCFAGPLESAGIPMVSYSKYVIIYNIVLDLTQLSFEPIGVIGQGPSSTFGLTYVPSYNLTVGTYQPYLYSYVEQLFFAYSSLPSFANHALSYLSINVSDTYGRPLPGILFKVVSEGRIYVLLSSQSGSTLSLALPQGSVASIYECIDSVCLFLSNLKLNAGLNVYHVTLQTLSVGVSYQREPFSGASIEVNTSSGVFTIPTGLNGLAVAYLPYNTNVGVAACVDLVCTNQSSVTLTRGVNTLSYTIGSFSAKVVAQSGSPVTGAGVVFLSRGSPASVEMYTDSSGFSPGILAPVNSTITVAVYTSGTGLPYLPAQGVFVVSSNHTVGIITLKGYPEGVVTGSVVDANGTSITGLRVYFEGYLNGRPIQYSALTNSTGGFSLVLYNGSYGVYLLPPAISYGLNNAFALDSAVNVYPNRTSSVRIVFPAVVPALIRLELFVQYLGGNLFGPIPVDWRTAVHFDVYARDPSGNNYFVPGAINSTSGQNIENIIPVVGYPGEPFQVCADGYLAQLPSTCVTVRLSSNLSATATLYLIQQSVVRATLVDALSGQPVTSWYATVYPLSNTSYPLEVSNSSSSLDVGLGPGSYLFVVTSQSSTTQLMSRFTVSVPSAQIVNLGAVALYPEGEDFFAGKQGNYITSSPSLVVPGTTLFVRIAYNYTGSQTLSNVTLIIPMISGASLLQNSVLLNGRRVDASISGEYYLVPIGTLSGASQGVLRAELSLGTFYNATYLPLTAFMSYVDQSGAHTELLGSDSIDVSQVSIQAPLAVDTSSISVTGEAPPNSLVWVYDNSSLLGEVVSGGGGFWSLNAQLSVSRGVSLHVLHAQAHIGNITLDSHSLFVFYNPNYPRINLFCMQQADGRRICTDPSLGPLDVPYVFVPGMPLQLTVGFTNTSLVSNVVIYVQNVGYVNATLGDDGLFHATITTTQVPGSISVSYDTLNVPMGNGQIMPAVDSYMSSLRNTLLASSKIHILNLNSSFFEAILNLPNNTGVIPNNISLLTIQTLHVRKDVFYTPTLQDIQVLTTTGYPVFNYSSNIVFMNSTMIVVNYSLFIPYSALPPNVTSQFDSLKDWFNNWGSSIPGIIATGKDIVEFVGKNAAEIAEHTSIPVVGVLTNALGAASDYSWYKEIESRMSLWQACIQGIKNPNYNTTYAENLYNGLQTGIKKIFIRAEVNDGAGFAVSFAGSIPAAFIYALPLELAGTGYGIYIVYKENKLSSEVDFQLNKCNSELNAVANPKIVIDPSGYVYEAIPSNPLPNVSATIYYRPNSSMPWSVWNAAAFGETSQEYTDARGAYGWFVPQGQWMVVYQKQGYFTVQSPVLNIPPPVVGLNISMVSYLPPVVDGLFATRGGVLIDFSKYMVTQSLNNQTVTLTDSSGGAIPGNVLIVNSSISPTGLNLTRNVVFVPKEPLSVGSTYTLHVSNATFDYAFVHLGSSFSRVVEVQAGPNYTLSVTPRVVFSGSTVNLSVETNNGAVSTVKFEVYSPSGGLVYSNTVGTSSGVATSSFIPDIGGIWRVGAVFMVGGSAYYASYSNVTVLTQPAFLISAGPPVANLTQGGSVTEIVRLDVLTPLGSPISIGVSGLPQGVSYTLNQTSCTSSCVVSLSLSASQGAQTGQSFVNVSASSLGLRAYSSVLLNVLASQSVTPPQYYSVTFIEQGLPLGSSWSVTIGGERYTSSGGSITVALPAGSYSYQVTPIVSVSEDTRYVTPNSNGDVRLPGDTRIVVSYYAQYYLTIDSNPPGVGFVNQSSGWFNNDSVLTLSATPEQGYIFSGWSTTSTGIIVLNATSAVTKVVILGPGTLIAQFSRVTSTTTTTTSSSTTLPTTSSSTTVTSSSTSTGTASSTASSTSTSTLSTSSQTTTSKTRTPPSFPPIIIALGALIIVALISVLVLRRRR</sequence>
<reference evidence="4 5" key="1">
    <citation type="submission" date="2017-04" db="EMBL/GenBank/DDBJ databases">
        <title>Novel microbial lineages endemic to geothermal iron-oxide mats fill important gaps in the evolutionary history of Archaea.</title>
        <authorList>
            <person name="Jay Z.J."/>
            <person name="Beam J.P."/>
            <person name="Dlakic M."/>
            <person name="Rusch D.B."/>
            <person name="Kozubal M.A."/>
            <person name="Inskeep W.P."/>
        </authorList>
    </citation>
    <scope>NUCLEOTIDE SEQUENCE [LARGE SCALE GENOMIC DNA]</scope>
    <source>
        <strain evidence="4">BE_D</strain>
    </source>
</reference>